<dbReference type="OrthoDB" id="277941at2759"/>
<gene>
    <name evidence="1" type="ORF">ABL78_6715</name>
</gene>
<protein>
    <submittedName>
        <fullName evidence="1">Uncharacterized protein</fullName>
    </submittedName>
</protein>
<dbReference type="VEuPathDB" id="TriTrypDB:Lsey_0277_0080"/>
<proteinExistence type="predicted"/>
<comment type="caution">
    <text evidence="1">The sequence shown here is derived from an EMBL/GenBank/DDBJ whole genome shotgun (WGS) entry which is preliminary data.</text>
</comment>
<name>A0A0N0P3K4_LEPSE</name>
<dbReference type="OMA" id="IPPAVKH"/>
<reference evidence="1 2" key="1">
    <citation type="journal article" date="2015" name="PLoS Pathog.">
        <title>Leptomonas seymouri: Adaptations to the Dixenous Life Cycle Analyzed by Genome Sequencing, Transcriptome Profiling and Co-infection with Leishmania donovani.</title>
        <authorList>
            <person name="Kraeva N."/>
            <person name="Butenko A."/>
            <person name="Hlavacova J."/>
            <person name="Kostygov A."/>
            <person name="Myskova J."/>
            <person name="Grybchuk D."/>
            <person name="Lestinova T."/>
            <person name="Votypka J."/>
            <person name="Volf P."/>
            <person name="Opperdoes F."/>
            <person name="Flegontov P."/>
            <person name="Lukes J."/>
            <person name="Yurchenko V."/>
        </authorList>
    </citation>
    <scope>NUCLEOTIDE SEQUENCE [LARGE SCALE GENOMIC DNA]</scope>
    <source>
        <strain evidence="1 2">ATCC 30220</strain>
    </source>
</reference>
<keyword evidence="2" id="KW-1185">Reference proteome</keyword>
<organism evidence="1 2">
    <name type="scientific">Leptomonas seymouri</name>
    <dbReference type="NCBI Taxonomy" id="5684"/>
    <lineage>
        <taxon>Eukaryota</taxon>
        <taxon>Discoba</taxon>
        <taxon>Euglenozoa</taxon>
        <taxon>Kinetoplastea</taxon>
        <taxon>Metakinetoplastina</taxon>
        <taxon>Trypanosomatida</taxon>
        <taxon>Trypanosomatidae</taxon>
        <taxon>Leishmaniinae</taxon>
        <taxon>Leptomonas</taxon>
    </lineage>
</organism>
<sequence length="72" mass="8346">MPGRHGKQRVKRKKSKRLPVTEMEKTLKDSIHGRKRKEKSILKDLIPPKVVPKMNKVAMSASLPMFQPRKSK</sequence>
<evidence type="ECO:0000313" key="1">
    <source>
        <dbReference type="EMBL" id="KPI84229.1"/>
    </source>
</evidence>
<dbReference type="AlphaFoldDB" id="A0A0N0P3K4"/>
<dbReference type="Proteomes" id="UP000038009">
    <property type="component" value="Unassembled WGS sequence"/>
</dbReference>
<evidence type="ECO:0000313" key="2">
    <source>
        <dbReference type="Proteomes" id="UP000038009"/>
    </source>
</evidence>
<accession>A0A0N0P3K4</accession>
<dbReference type="EMBL" id="LJSK01000277">
    <property type="protein sequence ID" value="KPI84229.1"/>
    <property type="molecule type" value="Genomic_DNA"/>
</dbReference>